<feature type="domain" description="Acyclic terpene utilisation N-terminal" evidence="1">
    <location>
        <begin position="4"/>
        <end position="445"/>
    </location>
</feature>
<dbReference type="PANTHER" id="PTHR47472:SF1">
    <property type="entry name" value="DUF1446-DOMAIN-CONTAINING PROTEIN"/>
    <property type="match status" value="1"/>
</dbReference>
<dbReference type="KEGG" id="cpor:BED41_08095"/>
<dbReference type="AlphaFoldDB" id="A0A1B2I4Z8"/>
<organism evidence="2 3">
    <name type="scientific">Cloacibacillus porcorum</name>
    <dbReference type="NCBI Taxonomy" id="1197717"/>
    <lineage>
        <taxon>Bacteria</taxon>
        <taxon>Thermotogati</taxon>
        <taxon>Synergistota</taxon>
        <taxon>Synergistia</taxon>
        <taxon>Synergistales</taxon>
        <taxon>Synergistaceae</taxon>
        <taxon>Cloacibacillus</taxon>
    </lineage>
</organism>
<keyword evidence="3" id="KW-1185">Reference proteome</keyword>
<reference evidence="2" key="1">
    <citation type="submission" date="2016-08" db="EMBL/GenBank/DDBJ databases">
        <title>Complete genome of Cloacibacillus porcorum.</title>
        <authorList>
            <person name="Looft T."/>
            <person name="Bayles D.O."/>
            <person name="Alt D.P."/>
        </authorList>
    </citation>
    <scope>NUCLEOTIDE SEQUENCE [LARGE SCALE GENOMIC DNA]</scope>
    <source>
        <strain evidence="2">CL-84</strain>
    </source>
</reference>
<sequence>MKKIRIGCGSGGCTYERLEPTEELLKKGDIDYLVFECLAERTIADAQMEKLRDPNMGYNPQLEERMRRFMALALEKKTKIISNMGAANTPGAVAKIREIAEELGIKGLKIGMVQGDDITHNIGRYGDTLLMDRNIPVGRLEEVVSANVYLSGDPICEALDNGCDIVVTGRVADPALFVGPLKHEFKWTTEQKHLMGQALLLGHLLECCSQVTGGFYADPGHKDVEGLERVGFPIAEIDETGDFFITKVEGSGGIVCEGNCREQLLYEICDPGYYITPDGIADFSQVTFKTIGPDKVLAQNASSKGEPVNYKVNIGYSDCYIGEASISFGGSSALARAELCADIVRKRLKIIGVAPDEFRVDFIGYNSLYKDSISRFITPDVHSEIRLRVSARTKTFEDAQAVAREVQCMYINGPAGSSGIDYDIRKVLSVDNILVPREDVSWTVSYCEV</sequence>
<accession>A0A1B2I4Z8</accession>
<proteinExistence type="predicted"/>
<dbReference type="RefSeq" id="WP_066744723.1">
    <property type="nucleotide sequence ID" value="NZ_CP016757.1"/>
</dbReference>
<dbReference type="STRING" id="1197717.BED41_08095"/>
<dbReference type="OrthoDB" id="9763456at2"/>
<name>A0A1B2I4Z8_9BACT</name>
<evidence type="ECO:0000313" key="3">
    <source>
        <dbReference type="Proteomes" id="UP000093044"/>
    </source>
</evidence>
<dbReference type="Proteomes" id="UP000093044">
    <property type="component" value="Chromosome"/>
</dbReference>
<evidence type="ECO:0000259" key="1">
    <source>
        <dbReference type="Pfam" id="PF07287"/>
    </source>
</evidence>
<dbReference type="GeneID" id="83057810"/>
<dbReference type="PANTHER" id="PTHR47472">
    <property type="entry name" value="PROPIONYL-COA CARBOXYLASE"/>
    <property type="match status" value="1"/>
</dbReference>
<evidence type="ECO:0000313" key="2">
    <source>
        <dbReference type="EMBL" id="ANZ45044.1"/>
    </source>
</evidence>
<dbReference type="Pfam" id="PF07287">
    <property type="entry name" value="AtuA"/>
    <property type="match status" value="1"/>
</dbReference>
<dbReference type="InterPro" id="IPR010839">
    <property type="entry name" value="AtuA_N"/>
</dbReference>
<protein>
    <submittedName>
        <fullName evidence="2">ABC transporter substrate-binding protein</fullName>
    </submittedName>
</protein>
<gene>
    <name evidence="2" type="ORF">BED41_08095</name>
</gene>
<dbReference type="EMBL" id="CP016757">
    <property type="protein sequence ID" value="ANZ45044.1"/>
    <property type="molecule type" value="Genomic_DNA"/>
</dbReference>